<protein>
    <submittedName>
        <fullName evidence="2">Uncharacterized protein</fullName>
    </submittedName>
</protein>
<dbReference type="Proteomes" id="UP000191988">
    <property type="component" value="Unassembled WGS sequence"/>
</dbReference>
<proteinExistence type="predicted"/>
<sequence>MPMRPWSKQVSALPLPLSAFQVARMHSVPLASTVQIPSPTDFLPFSSVRAMNLRPSAMKRPPPVSHFQVLSKYISTTSLVLSGFGVFVPPAAWTALGAITARQSTKAENPQLLIVVLITASSFYCPTLLSASMISPVATVGDGATAGSACISR</sequence>
<reference evidence="3" key="1">
    <citation type="submission" date="2016-01" db="EMBL/GenBank/DDBJ databases">
        <authorList>
            <person name="Regsiter A."/>
            <person name="william w."/>
        </authorList>
    </citation>
    <scope>NUCLEOTIDE SEQUENCE [LARGE SCALE GENOMIC DNA]</scope>
    <source>
        <strain evidence="3">CFBP 6623</strain>
    </source>
</reference>
<evidence type="ECO:0000256" key="1">
    <source>
        <dbReference type="SAM" id="Phobius"/>
    </source>
</evidence>
<accession>A0A1S7S791</accession>
<gene>
    <name evidence="2" type="ORF">AGR3A_Lc80040</name>
</gene>
<keyword evidence="1" id="KW-0812">Transmembrane</keyword>
<dbReference type="EMBL" id="FBWK01000063">
    <property type="protein sequence ID" value="CUX63623.1"/>
    <property type="molecule type" value="Genomic_DNA"/>
</dbReference>
<organism evidence="2 3">
    <name type="scientific">Agrobacterium tomkonis CFBP 6623</name>
    <dbReference type="NCBI Taxonomy" id="1183432"/>
    <lineage>
        <taxon>Bacteria</taxon>
        <taxon>Pseudomonadati</taxon>
        <taxon>Pseudomonadota</taxon>
        <taxon>Alphaproteobacteria</taxon>
        <taxon>Hyphomicrobiales</taxon>
        <taxon>Rhizobiaceae</taxon>
        <taxon>Rhizobium/Agrobacterium group</taxon>
        <taxon>Agrobacterium</taxon>
        <taxon>Agrobacterium tumefaciens complex</taxon>
    </lineage>
</organism>
<name>A0A1S7S791_9HYPH</name>
<keyword evidence="3" id="KW-1185">Reference proteome</keyword>
<evidence type="ECO:0000313" key="3">
    <source>
        <dbReference type="Proteomes" id="UP000191988"/>
    </source>
</evidence>
<dbReference type="STRING" id="1183432.AGR3A_Lc80040"/>
<feature type="transmembrane region" description="Helical" evidence="1">
    <location>
        <begin position="112"/>
        <end position="134"/>
    </location>
</feature>
<feature type="transmembrane region" description="Helical" evidence="1">
    <location>
        <begin position="79"/>
        <end position="100"/>
    </location>
</feature>
<keyword evidence="1" id="KW-1133">Transmembrane helix</keyword>
<dbReference type="AlphaFoldDB" id="A0A1S7S791"/>
<keyword evidence="1" id="KW-0472">Membrane</keyword>
<evidence type="ECO:0000313" key="2">
    <source>
        <dbReference type="EMBL" id="CUX63623.1"/>
    </source>
</evidence>